<protein>
    <recommendedName>
        <fullName evidence="3">Reverse transcriptase zinc-binding domain-containing protein</fullName>
    </recommendedName>
</protein>
<evidence type="ECO:0008006" key="3">
    <source>
        <dbReference type="Google" id="ProtNLM"/>
    </source>
</evidence>
<accession>A0ABD3H185</accession>
<dbReference type="Proteomes" id="UP001633002">
    <property type="component" value="Unassembled WGS sequence"/>
</dbReference>
<evidence type="ECO:0000313" key="1">
    <source>
        <dbReference type="EMBL" id="KAL3684187.1"/>
    </source>
</evidence>
<name>A0ABD3H185_9MARC</name>
<dbReference type="AlphaFoldDB" id="A0ABD3H185"/>
<dbReference type="EMBL" id="JBJQOH010000006">
    <property type="protein sequence ID" value="KAL3684187.1"/>
    <property type="molecule type" value="Genomic_DNA"/>
</dbReference>
<reference evidence="1 2" key="1">
    <citation type="submission" date="2024-09" db="EMBL/GenBank/DDBJ databases">
        <title>Chromosome-scale assembly of Riccia sorocarpa.</title>
        <authorList>
            <person name="Paukszto L."/>
        </authorList>
    </citation>
    <scope>NUCLEOTIDE SEQUENCE [LARGE SCALE GENOMIC DNA]</scope>
    <source>
        <strain evidence="1">LP-2024</strain>
        <tissue evidence="1">Aerial parts of the thallus</tissue>
    </source>
</reference>
<evidence type="ECO:0000313" key="2">
    <source>
        <dbReference type="Proteomes" id="UP001633002"/>
    </source>
</evidence>
<proteinExistence type="predicted"/>
<organism evidence="1 2">
    <name type="scientific">Riccia sorocarpa</name>
    <dbReference type="NCBI Taxonomy" id="122646"/>
    <lineage>
        <taxon>Eukaryota</taxon>
        <taxon>Viridiplantae</taxon>
        <taxon>Streptophyta</taxon>
        <taxon>Embryophyta</taxon>
        <taxon>Marchantiophyta</taxon>
        <taxon>Marchantiopsida</taxon>
        <taxon>Marchantiidae</taxon>
        <taxon>Marchantiales</taxon>
        <taxon>Ricciaceae</taxon>
        <taxon>Riccia</taxon>
    </lineage>
</organism>
<keyword evidence="2" id="KW-1185">Reference proteome</keyword>
<sequence>MIVSLLNICGVLERSGCGRNFTKLVQALMVELQLVFTPNEGFHGKFSCNPKFGRGCLLAPLLYAIASVLLISLFQHAAKDGYLPTAGDVQGTPVVIAMFADDVTLFLLWEGRADAIWVSVLADFFKPSARLSLLDRLLVRNFPSYPRVSVITRMFTAWKRIQTHLRDRAWLWRLTFQAFYSGLKTRHTNFPATACTACGEDPETVSHLLFMCNGWQQLWSKWQMFLPVLQQYNGQLPFELLRQAPHSASHLAAAYPIIYTTRMEWTWRCQQRYDHITVSPSATKILVQALDALTVQFNNVDNQIKK</sequence>
<gene>
    <name evidence="1" type="ORF">R1sor_002209</name>
</gene>
<comment type="caution">
    <text evidence="1">The sequence shown here is derived from an EMBL/GenBank/DDBJ whole genome shotgun (WGS) entry which is preliminary data.</text>
</comment>